<dbReference type="Pfam" id="PF16191">
    <property type="entry name" value="E1_4HB"/>
    <property type="match status" value="1"/>
</dbReference>
<dbReference type="EMBL" id="JABDTM020025837">
    <property type="protein sequence ID" value="KAH0812710.1"/>
    <property type="molecule type" value="Genomic_DNA"/>
</dbReference>
<dbReference type="Gene3D" id="3.10.290.60">
    <property type="entry name" value="Ubiquitin-activating enzyme E1, UFD domain"/>
    <property type="match status" value="1"/>
</dbReference>
<dbReference type="InterPro" id="IPR000594">
    <property type="entry name" value="ThiF_NAD_FAD-bd"/>
</dbReference>
<dbReference type="Pfam" id="PF00899">
    <property type="entry name" value="ThiF"/>
    <property type="match status" value="2"/>
</dbReference>
<dbReference type="GO" id="GO:0006511">
    <property type="term" value="P:ubiquitin-dependent protein catabolic process"/>
    <property type="evidence" value="ECO:0007669"/>
    <property type="project" value="TreeGrafter"/>
</dbReference>
<dbReference type="CDD" id="cd01490">
    <property type="entry name" value="Ube1_repeat2"/>
    <property type="match status" value="1"/>
</dbReference>
<dbReference type="Gene3D" id="3.40.50.12550">
    <property type="entry name" value="Ubiquitin-activating enzyme E1, inactive adenylation domain, subdomain 2"/>
    <property type="match status" value="1"/>
</dbReference>
<dbReference type="PROSITE" id="PS00536">
    <property type="entry name" value="UBIQUITIN_ACTIVAT_1"/>
    <property type="match status" value="1"/>
</dbReference>
<dbReference type="FunFam" id="1.10.10.2660:FF:000001">
    <property type="entry name" value="Ubiquitin-activating enzyme E1 1"/>
    <property type="match status" value="1"/>
</dbReference>
<dbReference type="InterPro" id="IPR033127">
    <property type="entry name" value="UBQ-activ_enz_E1_Cys_AS"/>
</dbReference>
<dbReference type="CDD" id="cd01491">
    <property type="entry name" value="Ube1_repeat1"/>
    <property type="match status" value="1"/>
</dbReference>
<dbReference type="FunFam" id="2.40.30.180:FF:000001">
    <property type="entry name" value="ubiquitin-like modifier-activating enzyme 1"/>
    <property type="match status" value="1"/>
</dbReference>
<dbReference type="GO" id="GO:0005524">
    <property type="term" value="F:ATP binding"/>
    <property type="evidence" value="ECO:0007669"/>
    <property type="project" value="UniProtKB-KW"/>
</dbReference>
<evidence type="ECO:0000256" key="2">
    <source>
        <dbReference type="ARBA" id="ARBA00004906"/>
    </source>
</evidence>
<evidence type="ECO:0000256" key="5">
    <source>
        <dbReference type="ARBA" id="ARBA00022598"/>
    </source>
</evidence>
<dbReference type="GO" id="GO:0006974">
    <property type="term" value="P:DNA damage response"/>
    <property type="evidence" value="ECO:0007669"/>
    <property type="project" value="TreeGrafter"/>
</dbReference>
<dbReference type="GO" id="GO:0005634">
    <property type="term" value="C:nucleus"/>
    <property type="evidence" value="ECO:0007669"/>
    <property type="project" value="TreeGrafter"/>
</dbReference>
<evidence type="ECO:0000256" key="6">
    <source>
        <dbReference type="ARBA" id="ARBA00022741"/>
    </source>
</evidence>
<evidence type="ECO:0000256" key="11">
    <source>
        <dbReference type="SAM" id="MobiDB-lite"/>
    </source>
</evidence>
<dbReference type="InterPro" id="IPR000011">
    <property type="entry name" value="UBQ/SUMO-activ_enz_E1-like"/>
</dbReference>
<proteinExistence type="inferred from homology"/>
<dbReference type="InterPro" id="IPR019572">
    <property type="entry name" value="UBA_E1_SCCH"/>
</dbReference>
<dbReference type="UniPathway" id="UPA00143"/>
<evidence type="ECO:0000256" key="9">
    <source>
        <dbReference type="ARBA" id="ARBA00030371"/>
    </source>
</evidence>
<dbReference type="InterPro" id="IPR018965">
    <property type="entry name" value="Ub-activating_enz_E1_C"/>
</dbReference>
<dbReference type="Proteomes" id="UP000719412">
    <property type="component" value="Unassembled WGS sequence"/>
</dbReference>
<dbReference type="FunFam" id="3.10.290.60:FF:000002">
    <property type="entry name" value="Ubiquitin-like modifier-activating enzyme 1"/>
    <property type="match status" value="1"/>
</dbReference>
<sequence>MNVATGILARTLLLSSSHRCSMGFRSGLLVTLKLEVPLPQEHHMVCQNLFDIPCSCQTIATTGCPNDEDRFSSSFHRYPTPNHIGTTAITDRFIDAALDKSLSGSPRGCCKSGWTKFQHRYTRPNPSLSLRHILVSSENRRDMVYGLRSNSDAPVRNEAVLVDELQSALDQLQVCEVLEADFKLTCDGRICYCRGNGAREKDDAYCAEIAESSVDPPTKKRKLDSLPISSDMANNGASGSSQQAQDIDEGLYSRQLYVLGHDAMRRMASSDVLISGLGGLGVEIAKNVILGGVKSVTLHDEAVCTISDLSSQFYFTEADVGGNRAEVCCKQLSELNTYVPTKAYTGPLTSEFILKFRVVVLTASSLSEQLRISEITHANNIALIVADTRGLFAQVFCDFGESFTVVDTNGEPTVSAMIADISNDKEGIVTCIDDTRHGMEEGDYVTFSEIQGMTELNNCKPVKIKVLGPYTFSIGDTSNFSKYERSGIASQVKMPKTISFKSLTDSLKSPEFLITDFAKFDYPQQLHLAFTTLHKYVEKHGRVPKPWSNEDAAEFLSLAKSLAVDGGNDTEVNINLLETFAKVCAGDLNPINATIGGIVAQEVMKACSGKFHPIYQWLYFDAIECLPADAGEITEESAAPKSTRYDGQIAVFGSDFQKKLGSLKYFVVGAGAIGCELLKNFSMMGLGAEGGQITVTDMDLIEKSNLNRQFLFRPHDVQRPKSATAAKWRIISVLNWRHALEKKKRPDPNGIENNPEITKHNETNAANGNHKRAPTYAVDAAWPVNGPHICDMTRTLLGSCSTASSTASSIARTLAVRGVPATPFNVRFKEPVIKRMNPNINIVAHENRVGPETESIYDDTFFESLDGVANALDNVDARIYMDRRCVYYRKPLLESGTLGTKGNTQVVVPFLTESYSSSQDPPEKSIPICTLKNFPNAIEHTLQWARDNFEGLFRQSAENASQYLTDSEFLERTIKLPGVQPIEVLESVKTALVDDRPKSFEDCVVWARNHWQEQYSNQIRQLLFNFPPDQLTSTGQLFWSGPKRCPEPLEFDVNVSLHLDYIFAAANLKAEVYGIPQNRDRAYTAEVVQKIKVPEFVPKSGVKIAVTDSQMAMTNGSNVDLDRVSQIREELPSVAELGNLCLTPLEFEKDDDTNLHMDFIVAASNLRAANYKIPPADRHKSKLIAGKIIPAIATTTSVVAGLVCLELYKLTRCMKSLSPFKNGFVNLALPFFGFSEPIAAPKLEYCGKEWTLWDRFEVDGEMTLSEFLQYFKEKHGLEITMLSQGVCMLYSFFMAKAKAQERLGLPMAEIVKRVSKKKLESHVKALVFELCCNDADGNDVEVPYVKYNLP</sequence>
<keyword evidence="8" id="KW-0067">ATP-binding</keyword>
<dbReference type="InterPro" id="IPR042302">
    <property type="entry name" value="E1_FCCH_sf"/>
</dbReference>
<dbReference type="PANTHER" id="PTHR10953">
    <property type="entry name" value="UBIQUITIN-ACTIVATING ENZYME E1"/>
    <property type="match status" value="1"/>
</dbReference>
<evidence type="ECO:0000256" key="4">
    <source>
        <dbReference type="ARBA" id="ARBA00012990"/>
    </source>
</evidence>
<comment type="catalytic activity">
    <reaction evidence="1">
        <text>ATP + ubiquitin + [E1 ubiquitin-activating enzyme]-L-cysteine = AMP + diphosphate + S-ubiquitinyl-[E1 ubiquitin-activating enzyme]-L-cysteine.</text>
        <dbReference type="EC" id="6.2.1.45"/>
    </reaction>
</comment>
<dbReference type="InterPro" id="IPR018074">
    <property type="entry name" value="UBQ-activ_enz_E1_CS"/>
</dbReference>
<keyword evidence="14" id="KW-1185">Reference proteome</keyword>
<gene>
    <name evidence="13" type="ORF">GEV33_010081</name>
</gene>
<dbReference type="PANTHER" id="PTHR10953:SF4">
    <property type="entry name" value="UBIQUITIN-ACTIVATING ENZYME E1 C-TERMINAL DOMAIN-CONTAINING PROTEIN"/>
    <property type="match status" value="1"/>
</dbReference>
<keyword evidence="6" id="KW-0547">Nucleotide-binding</keyword>
<dbReference type="Gene3D" id="3.50.50.80">
    <property type="entry name" value="Ubiquitin-activating enzyme E1, inactive adenylation domain, subdomain 1"/>
    <property type="match status" value="1"/>
</dbReference>
<dbReference type="InterPro" id="IPR038252">
    <property type="entry name" value="UBA_E1_C_sf"/>
</dbReference>
<dbReference type="Gene3D" id="2.40.30.180">
    <property type="entry name" value="Ubiquitin-activating enzyme E1, FCCH domain"/>
    <property type="match status" value="1"/>
</dbReference>
<dbReference type="SMART" id="SM00985">
    <property type="entry name" value="UBA_e1_C"/>
    <property type="match status" value="1"/>
</dbReference>
<dbReference type="PRINTS" id="PR01849">
    <property type="entry name" value="UBIQUITINACT"/>
</dbReference>
<dbReference type="Pfam" id="PF09358">
    <property type="entry name" value="E1_UFD"/>
    <property type="match status" value="1"/>
</dbReference>
<dbReference type="Pfam" id="PF16190">
    <property type="entry name" value="E1_FCCH"/>
    <property type="match status" value="1"/>
</dbReference>
<comment type="similarity">
    <text evidence="3">Belongs to the ubiquitin-activating E1 family.</text>
</comment>
<dbReference type="InterPro" id="IPR035985">
    <property type="entry name" value="Ubiquitin-activating_enz"/>
</dbReference>
<feature type="region of interest" description="Disordered" evidence="11">
    <location>
        <begin position="744"/>
        <end position="770"/>
    </location>
</feature>
<dbReference type="InterPro" id="IPR032418">
    <property type="entry name" value="E1_FCCH"/>
</dbReference>
<dbReference type="Gene3D" id="3.40.50.720">
    <property type="entry name" value="NAD(P)-binding Rossmann-like Domain"/>
    <property type="match status" value="2"/>
</dbReference>
<reference evidence="13" key="2">
    <citation type="submission" date="2021-08" db="EMBL/GenBank/DDBJ databases">
        <authorList>
            <person name="Eriksson T."/>
        </authorList>
    </citation>
    <scope>NUCLEOTIDE SEQUENCE</scope>
    <source>
        <strain evidence="13">Stoneville</strain>
        <tissue evidence="13">Whole head</tissue>
    </source>
</reference>
<evidence type="ECO:0000256" key="1">
    <source>
        <dbReference type="ARBA" id="ARBA00000488"/>
    </source>
</evidence>
<evidence type="ECO:0000256" key="7">
    <source>
        <dbReference type="ARBA" id="ARBA00022786"/>
    </source>
</evidence>
<dbReference type="InterPro" id="IPR045886">
    <property type="entry name" value="ThiF/MoeB/HesA"/>
</dbReference>
<comment type="caution">
    <text evidence="13">The sequence shown here is derived from an EMBL/GenBank/DDBJ whole genome shotgun (WGS) entry which is preliminary data.</text>
</comment>
<evidence type="ECO:0000256" key="10">
    <source>
        <dbReference type="PROSITE-ProRule" id="PRU10132"/>
    </source>
</evidence>
<feature type="active site" description="Glycyl thioester intermediate" evidence="10">
    <location>
        <position position="929"/>
    </location>
</feature>
<evidence type="ECO:0000313" key="14">
    <source>
        <dbReference type="Proteomes" id="UP000719412"/>
    </source>
</evidence>
<dbReference type="PROSITE" id="PS00865">
    <property type="entry name" value="UBIQUITIN_ACTIVAT_2"/>
    <property type="match status" value="1"/>
</dbReference>
<feature type="compositionally biased region" description="Polar residues" evidence="11">
    <location>
        <begin position="227"/>
        <end position="244"/>
    </location>
</feature>
<dbReference type="GO" id="GO:0005737">
    <property type="term" value="C:cytoplasm"/>
    <property type="evidence" value="ECO:0007669"/>
    <property type="project" value="TreeGrafter"/>
</dbReference>
<accession>A0A8J6H6A9</accession>
<dbReference type="FunFam" id="3.40.50.12550:FF:000001">
    <property type="entry name" value="Ubiquitin-activating enzyme E1 1"/>
    <property type="match status" value="1"/>
</dbReference>
<evidence type="ECO:0000259" key="12">
    <source>
        <dbReference type="SMART" id="SM00985"/>
    </source>
</evidence>
<dbReference type="Gene3D" id="1.10.10.2660">
    <property type="entry name" value="Ubiquitin-activating enzyme E1, SCCH domain"/>
    <property type="match status" value="1"/>
</dbReference>
<evidence type="ECO:0000313" key="13">
    <source>
        <dbReference type="EMBL" id="KAH0812710.1"/>
    </source>
</evidence>
<feature type="domain" description="Ubiquitin-activating enzyme E1 C-terminal" evidence="12">
    <location>
        <begin position="1220"/>
        <end position="1345"/>
    </location>
</feature>
<dbReference type="EC" id="6.2.1.45" evidence="4"/>
<name>A0A8J6H6A9_TENMO</name>
<evidence type="ECO:0000256" key="8">
    <source>
        <dbReference type="ARBA" id="ARBA00022840"/>
    </source>
</evidence>
<protein>
    <recommendedName>
        <fullName evidence="4">E1 ubiquitin-activating enzyme</fullName>
        <ecNumber evidence="4">6.2.1.45</ecNumber>
    </recommendedName>
    <alternativeName>
        <fullName evidence="9">Ubiquitin-activating enzyme E1</fullName>
    </alternativeName>
</protein>
<dbReference type="SUPFAM" id="SSF69572">
    <property type="entry name" value="Activating enzymes of the ubiquitin-like proteins"/>
    <property type="match status" value="3"/>
</dbReference>
<reference evidence="13" key="1">
    <citation type="journal article" date="2020" name="J Insects Food Feed">
        <title>The yellow mealworm (Tenebrio molitor) genome: a resource for the emerging insects as food and feed industry.</title>
        <authorList>
            <person name="Eriksson T."/>
            <person name="Andere A."/>
            <person name="Kelstrup H."/>
            <person name="Emery V."/>
            <person name="Picard C."/>
        </authorList>
    </citation>
    <scope>NUCLEOTIDE SEQUENCE</scope>
    <source>
        <strain evidence="13">Stoneville</strain>
        <tissue evidence="13">Whole head</tissue>
    </source>
</reference>
<dbReference type="GO" id="GO:0004839">
    <property type="term" value="F:ubiquitin activating enzyme activity"/>
    <property type="evidence" value="ECO:0007669"/>
    <property type="project" value="UniProtKB-EC"/>
</dbReference>
<keyword evidence="5" id="KW-0436">Ligase</keyword>
<organism evidence="13 14">
    <name type="scientific">Tenebrio molitor</name>
    <name type="common">Yellow mealworm beetle</name>
    <dbReference type="NCBI Taxonomy" id="7067"/>
    <lineage>
        <taxon>Eukaryota</taxon>
        <taxon>Metazoa</taxon>
        <taxon>Ecdysozoa</taxon>
        <taxon>Arthropoda</taxon>
        <taxon>Hexapoda</taxon>
        <taxon>Insecta</taxon>
        <taxon>Pterygota</taxon>
        <taxon>Neoptera</taxon>
        <taxon>Endopterygota</taxon>
        <taxon>Coleoptera</taxon>
        <taxon>Polyphaga</taxon>
        <taxon>Cucujiformia</taxon>
        <taxon>Tenebrionidae</taxon>
        <taxon>Tenebrio</taxon>
    </lineage>
</organism>
<dbReference type="InterPro" id="IPR032420">
    <property type="entry name" value="E1_4HB"/>
</dbReference>
<dbReference type="InterPro" id="IPR042063">
    <property type="entry name" value="Ubi_acti_E1_SCCH"/>
</dbReference>
<dbReference type="FunFam" id="3.50.50.80:FF:000001">
    <property type="entry name" value="ubiquitin-like modifier-activating enzyme 1"/>
    <property type="match status" value="1"/>
</dbReference>
<dbReference type="Pfam" id="PF10585">
    <property type="entry name" value="UBA_E1_SCCH"/>
    <property type="match status" value="1"/>
</dbReference>
<evidence type="ECO:0000256" key="3">
    <source>
        <dbReference type="ARBA" id="ARBA00005673"/>
    </source>
</evidence>
<comment type="pathway">
    <text evidence="2">Protein modification; protein ubiquitination.</text>
</comment>
<dbReference type="InterPro" id="IPR042449">
    <property type="entry name" value="Ub-E1_IAD_1"/>
</dbReference>
<feature type="region of interest" description="Disordered" evidence="11">
    <location>
        <begin position="216"/>
        <end position="244"/>
    </location>
</feature>
<keyword evidence="7" id="KW-0833">Ubl conjugation pathway</keyword>